<keyword evidence="5" id="KW-0411">Iron-sulfur</keyword>
<dbReference type="PANTHER" id="PTHR43409:SF7">
    <property type="entry name" value="BLL1977 PROTEIN"/>
    <property type="match status" value="1"/>
</dbReference>
<dbReference type="NCBIfam" id="TIGR03975">
    <property type="entry name" value="rSAM_ocin_1"/>
    <property type="match status" value="1"/>
</dbReference>
<dbReference type="CDD" id="cd01335">
    <property type="entry name" value="Radical_SAM"/>
    <property type="match status" value="1"/>
</dbReference>
<dbReference type="InterPro" id="IPR007197">
    <property type="entry name" value="rSAM"/>
</dbReference>
<comment type="cofactor">
    <cofactor evidence="1">
        <name>[4Fe-4S] cluster</name>
        <dbReference type="ChEBI" id="CHEBI:49883"/>
    </cofactor>
</comment>
<feature type="region of interest" description="Disordered" evidence="6">
    <location>
        <begin position="616"/>
        <end position="639"/>
    </location>
</feature>
<evidence type="ECO:0000256" key="1">
    <source>
        <dbReference type="ARBA" id="ARBA00001966"/>
    </source>
</evidence>
<keyword evidence="2" id="KW-0949">S-adenosyl-L-methionine</keyword>
<evidence type="ECO:0000313" key="9">
    <source>
        <dbReference type="Proteomes" id="UP001057738"/>
    </source>
</evidence>
<dbReference type="Gene3D" id="3.40.50.280">
    <property type="entry name" value="Cobalamin-binding domain"/>
    <property type="match status" value="1"/>
</dbReference>
<dbReference type="InterPro" id="IPR006158">
    <property type="entry name" value="Cobalamin-bd"/>
</dbReference>
<dbReference type="EMBL" id="CP102514">
    <property type="protein sequence ID" value="UUY49018.1"/>
    <property type="molecule type" value="Genomic_DNA"/>
</dbReference>
<evidence type="ECO:0000313" key="8">
    <source>
        <dbReference type="EMBL" id="UUY49018.1"/>
    </source>
</evidence>
<protein>
    <submittedName>
        <fullName evidence="8">RiPP maturation radical SAM C-methyltransferase</fullName>
    </submittedName>
</protein>
<dbReference type="InterPro" id="IPR058240">
    <property type="entry name" value="rSAM_sf"/>
</dbReference>
<dbReference type="Pfam" id="PF04055">
    <property type="entry name" value="Radical_SAM"/>
    <property type="match status" value="1"/>
</dbReference>
<dbReference type="SFLD" id="SFLDS00029">
    <property type="entry name" value="Radical_SAM"/>
    <property type="match status" value="1"/>
</dbReference>
<dbReference type="InterPro" id="IPR006638">
    <property type="entry name" value="Elp3/MiaA/NifB-like_rSAM"/>
</dbReference>
<proteinExistence type="predicted"/>
<accession>A0ABY5PZ40</accession>
<dbReference type="RefSeq" id="WP_257856253.1">
    <property type="nucleotide sequence ID" value="NZ_CP102514.1"/>
</dbReference>
<dbReference type="SFLD" id="SFLDF00324">
    <property type="entry name" value="bacteriocin_maturation"/>
    <property type="match status" value="1"/>
</dbReference>
<dbReference type="SFLD" id="SFLDG01082">
    <property type="entry name" value="B12-binding_domain_containing"/>
    <property type="match status" value="1"/>
</dbReference>
<keyword evidence="4" id="KW-0408">Iron</keyword>
<dbReference type="Gene3D" id="3.80.30.20">
    <property type="entry name" value="tm_1862 like domain"/>
    <property type="match status" value="1"/>
</dbReference>
<name>A0ABY5PZ40_9ACTN</name>
<sequence>MRVTLVNMPWASLDTPSLALGILHSIGRSHRAEVETVNANLDYFDWAAEAIGLQVEDYEFFASHAYFEGYGDWVFSGALHGVPQWRVREFEEQMAPGLGPHLRDVCLALHEASARFVGELAERIAGTGPDLVGFTTTFQQNTAALATAAAVKRLSPGTATVLGGANCDGPQGAALHRNFPAVDYVVRGEAERAFPALLGVVRGEVEPGTVPGLCWRGDDGAHRANDMPRFPLPPGELKQPDYRPYFTRVQRSAARSRIEPKLVLEGSRGCWWGEKHHCTFCGLNGSSMAFRSKAPETFVNEIVEQARQHQVLDIMVVDNILDMGYLRSVLPALIDLDHDLRFHYEIKSNLRHRHLKTLADAGLVQVQPGIESLSSRVLRLMDKGVTGCQNVRHLRDAQSAGLWATWNYLYGFPGEKDRDYTEVIRQFPALAHLTPPDGVTRIEIERFSPYFDRPELGFAPLRPASHYGVVYDLPEAELYDLAYLFDAPHAGIGETVAKELGAAVERWRDQYPHSSLTRYDIGSRIVLTNRREDFDWTTRTITDPVEVAAFRLLEDPRSVQSLTHRLSARCTASVSPARVAELLAEWGEAGLLFEDAGRYVHVVPLGTNAELTRLGGSAPDLTRDFTRAPGPAQGPGAAS</sequence>
<dbReference type="SMART" id="SM00729">
    <property type="entry name" value="Elp3"/>
    <property type="match status" value="1"/>
</dbReference>
<evidence type="ECO:0000256" key="4">
    <source>
        <dbReference type="ARBA" id="ARBA00023004"/>
    </source>
</evidence>
<dbReference type="GeneID" id="95575483"/>
<dbReference type="PANTHER" id="PTHR43409">
    <property type="entry name" value="ANAEROBIC MAGNESIUM-PROTOPORPHYRIN IX MONOMETHYL ESTER CYCLASE-RELATED"/>
    <property type="match status" value="1"/>
</dbReference>
<dbReference type="Proteomes" id="UP001057738">
    <property type="component" value="Chromosome"/>
</dbReference>
<keyword evidence="9" id="KW-1185">Reference proteome</keyword>
<dbReference type="InterPro" id="IPR023984">
    <property type="entry name" value="rSAM_ocin_1"/>
</dbReference>
<evidence type="ECO:0000256" key="3">
    <source>
        <dbReference type="ARBA" id="ARBA00022723"/>
    </source>
</evidence>
<dbReference type="Pfam" id="PF02310">
    <property type="entry name" value="B12-binding"/>
    <property type="match status" value="1"/>
</dbReference>
<evidence type="ECO:0000256" key="2">
    <source>
        <dbReference type="ARBA" id="ARBA00022691"/>
    </source>
</evidence>
<organism evidence="8 9">
    <name type="scientific">Streptomyces yangpuensis</name>
    <dbReference type="NCBI Taxonomy" id="1648182"/>
    <lineage>
        <taxon>Bacteria</taxon>
        <taxon>Bacillati</taxon>
        <taxon>Actinomycetota</taxon>
        <taxon>Actinomycetes</taxon>
        <taxon>Kitasatosporales</taxon>
        <taxon>Streptomycetaceae</taxon>
        <taxon>Streptomyces</taxon>
    </lineage>
</organism>
<keyword evidence="3" id="KW-0479">Metal-binding</keyword>
<evidence type="ECO:0000256" key="5">
    <source>
        <dbReference type="ARBA" id="ARBA00023014"/>
    </source>
</evidence>
<dbReference type="PROSITE" id="PS51332">
    <property type="entry name" value="B12_BINDING"/>
    <property type="match status" value="1"/>
</dbReference>
<dbReference type="InterPro" id="IPR023404">
    <property type="entry name" value="rSAM_horseshoe"/>
</dbReference>
<evidence type="ECO:0000259" key="7">
    <source>
        <dbReference type="PROSITE" id="PS51332"/>
    </source>
</evidence>
<feature type="compositionally biased region" description="Low complexity" evidence="6">
    <location>
        <begin position="628"/>
        <end position="639"/>
    </location>
</feature>
<feature type="domain" description="B12-binding" evidence="7">
    <location>
        <begin position="119"/>
        <end position="208"/>
    </location>
</feature>
<dbReference type="SUPFAM" id="SSF102114">
    <property type="entry name" value="Radical SAM enzymes"/>
    <property type="match status" value="1"/>
</dbReference>
<reference evidence="8" key="1">
    <citation type="submission" date="2022-08" db="EMBL/GenBank/DDBJ databases">
        <authorList>
            <person name="Tian L."/>
        </authorList>
    </citation>
    <scope>NUCLEOTIDE SEQUENCE</scope>
    <source>
        <strain evidence="8">CM253</strain>
    </source>
</reference>
<evidence type="ECO:0000256" key="6">
    <source>
        <dbReference type="SAM" id="MobiDB-lite"/>
    </source>
</evidence>
<dbReference type="InterPro" id="IPR051198">
    <property type="entry name" value="BchE-like"/>
</dbReference>
<gene>
    <name evidence="8" type="ORF">NRK68_18510</name>
</gene>